<keyword evidence="2" id="KW-1185">Reference proteome</keyword>
<dbReference type="AlphaFoldDB" id="A0A9N7VB57"/>
<dbReference type="Proteomes" id="UP001153269">
    <property type="component" value="Unassembled WGS sequence"/>
</dbReference>
<evidence type="ECO:0000313" key="1">
    <source>
        <dbReference type="EMBL" id="CAB1446249.1"/>
    </source>
</evidence>
<evidence type="ECO:0000313" key="2">
    <source>
        <dbReference type="Proteomes" id="UP001153269"/>
    </source>
</evidence>
<accession>A0A9N7VB57</accession>
<organism evidence="1 2">
    <name type="scientific">Pleuronectes platessa</name>
    <name type="common">European plaice</name>
    <dbReference type="NCBI Taxonomy" id="8262"/>
    <lineage>
        <taxon>Eukaryota</taxon>
        <taxon>Metazoa</taxon>
        <taxon>Chordata</taxon>
        <taxon>Craniata</taxon>
        <taxon>Vertebrata</taxon>
        <taxon>Euteleostomi</taxon>
        <taxon>Actinopterygii</taxon>
        <taxon>Neopterygii</taxon>
        <taxon>Teleostei</taxon>
        <taxon>Neoteleostei</taxon>
        <taxon>Acanthomorphata</taxon>
        <taxon>Carangaria</taxon>
        <taxon>Pleuronectiformes</taxon>
        <taxon>Pleuronectoidei</taxon>
        <taxon>Pleuronectidae</taxon>
        <taxon>Pleuronectes</taxon>
    </lineage>
</organism>
<proteinExistence type="predicted"/>
<gene>
    <name evidence="1" type="ORF">PLEPLA_LOCUS33985</name>
</gene>
<protein>
    <submittedName>
        <fullName evidence="1">Uncharacterized protein</fullName>
    </submittedName>
</protein>
<sequence length="165" mass="17834">MLQIYRGQSGVAGLPLTPKVIAIHAPHAGYNRIYGRVPPHPFTTPASPSVLFSRHPLPVFTVPCAHSGQAVCRTRFRVAAIFGTPISLCPHEPSPLPRRAGSRWEPITGAAQLAVPAGRWAARRLNYGHLKLESSSCSADLIDLFETDAQIHTTPRFSSSVGQLP</sequence>
<comment type="caution">
    <text evidence="1">The sequence shown here is derived from an EMBL/GenBank/DDBJ whole genome shotgun (WGS) entry which is preliminary data.</text>
</comment>
<reference evidence="1" key="1">
    <citation type="submission" date="2020-03" db="EMBL/GenBank/DDBJ databases">
        <authorList>
            <person name="Weist P."/>
        </authorList>
    </citation>
    <scope>NUCLEOTIDE SEQUENCE</scope>
</reference>
<dbReference type="EMBL" id="CADEAL010003910">
    <property type="protein sequence ID" value="CAB1446249.1"/>
    <property type="molecule type" value="Genomic_DNA"/>
</dbReference>
<name>A0A9N7VB57_PLEPL</name>